<dbReference type="AlphaFoldDB" id="A1RW65"/>
<evidence type="ECO:0000313" key="1">
    <source>
        <dbReference type="EMBL" id="ABL77445.1"/>
    </source>
</evidence>
<dbReference type="EMBL" id="CP000505">
    <property type="protein sequence ID" value="ABL77445.1"/>
    <property type="molecule type" value="Genomic_DNA"/>
</dbReference>
<evidence type="ECO:0000313" key="2">
    <source>
        <dbReference type="Proteomes" id="UP000000641"/>
    </source>
</evidence>
<organism evidence="1 2">
    <name type="scientific">Thermofilum pendens (strain DSM 2475 / Hrk 5)</name>
    <dbReference type="NCBI Taxonomy" id="368408"/>
    <lineage>
        <taxon>Archaea</taxon>
        <taxon>Thermoproteota</taxon>
        <taxon>Thermoprotei</taxon>
        <taxon>Thermofilales</taxon>
        <taxon>Thermofilaceae</taxon>
        <taxon>Thermofilum</taxon>
    </lineage>
</organism>
<protein>
    <submittedName>
        <fullName evidence="1">Uncharacterized protein</fullName>
    </submittedName>
</protein>
<dbReference type="Proteomes" id="UP000000641">
    <property type="component" value="Chromosome"/>
</dbReference>
<dbReference type="HOGENOM" id="CLU_830603_0_0_2"/>
<dbReference type="EnsemblBacteria" id="ABL77445">
    <property type="protein sequence ID" value="ABL77445"/>
    <property type="gene ID" value="Tpen_0035"/>
</dbReference>
<dbReference type="STRING" id="368408.Tpen_0035"/>
<keyword evidence="2" id="KW-1185">Reference proteome</keyword>
<dbReference type="KEGG" id="tpe:Tpen_0035"/>
<accession>A1RW65</accession>
<gene>
    <name evidence="1" type="ordered locus">Tpen_0035</name>
</gene>
<name>A1RW65_THEPD</name>
<reference evidence="2" key="1">
    <citation type="journal article" date="2008" name="J. Bacteriol.">
        <title>Genome sequence of Thermofilum pendens reveals an exceptional loss of biosynthetic pathways without genome reduction.</title>
        <authorList>
            <person name="Anderson I."/>
            <person name="Rodriguez J."/>
            <person name="Susanti D."/>
            <person name="Porat I."/>
            <person name="Reich C."/>
            <person name="Ulrich L.E."/>
            <person name="Elkins J.G."/>
            <person name="Mavromatis K."/>
            <person name="Lykidis A."/>
            <person name="Kim E."/>
            <person name="Thompson L.S."/>
            <person name="Nolan M."/>
            <person name="Land M."/>
            <person name="Copeland A."/>
            <person name="Lapidus A."/>
            <person name="Lucas S."/>
            <person name="Detter C."/>
            <person name="Zhulin I.B."/>
            <person name="Olsen G.J."/>
            <person name="Whitman W."/>
            <person name="Mukhopadhyay B."/>
            <person name="Bristow J."/>
            <person name="Kyrpides N."/>
        </authorList>
    </citation>
    <scope>NUCLEOTIDE SEQUENCE [LARGE SCALE GENOMIC DNA]</scope>
    <source>
        <strain evidence="2">DSM 2475 / Hrk 5</strain>
    </source>
</reference>
<proteinExistence type="predicted"/>
<sequence length="358" mass="40597">MPVVALLEGWYASIARSGEAFRLTPNEWKVLVSVVNSTTVSRVSEQAKLPYSTVIDVMRRLSGNGLGIHFIPYFDLAGLRKVFALIEGAPISGYPLYTTNVYRLIGRGFFTGVLGLVPDYLVNEFFASLPREPVATVVGDEYRHWAPTGRLTRYVAAHGIVVPAYDQLEDVLYASRGPVTRREKKWVDWVDVLIVYFKMKYAFTKLSDVYSLAKSVFGTAPPSRQLMSYHYRTHVSPLWSYNGVSFRIDRHLAPERVYVLRGNASKVAARTLIEAPFFFEALVNEESSVLLAQTPCYMSPLVYRVLAETRVDLPYGELLVAESWSFEWLTSDAVKHYRDHNEWLHPSVSVRMLPPDAK</sequence>